<evidence type="ECO:0000259" key="6">
    <source>
        <dbReference type="Pfam" id="PF04542"/>
    </source>
</evidence>
<name>A0A1C4U831_MICVI</name>
<dbReference type="InterPro" id="IPR014284">
    <property type="entry name" value="RNA_pol_sigma-70_dom"/>
</dbReference>
<dbReference type="Gene3D" id="1.10.10.10">
    <property type="entry name" value="Winged helix-like DNA-binding domain superfamily/Winged helix DNA-binding domain"/>
    <property type="match status" value="1"/>
</dbReference>
<dbReference type="InterPro" id="IPR039425">
    <property type="entry name" value="RNA_pol_sigma-70-like"/>
</dbReference>
<dbReference type="EMBL" id="LT607411">
    <property type="protein sequence ID" value="SCE67802.1"/>
    <property type="molecule type" value="Genomic_DNA"/>
</dbReference>
<proteinExistence type="inferred from homology"/>
<feature type="domain" description="RNA polymerase sigma factor 70 region 4 type 2" evidence="7">
    <location>
        <begin position="105"/>
        <end position="156"/>
    </location>
</feature>
<comment type="similarity">
    <text evidence="1">Belongs to the sigma-70 factor family. ECF subfamily.</text>
</comment>
<evidence type="ECO:0000256" key="3">
    <source>
        <dbReference type="ARBA" id="ARBA00023082"/>
    </source>
</evidence>
<dbReference type="NCBIfam" id="TIGR02937">
    <property type="entry name" value="sigma70-ECF"/>
    <property type="match status" value="1"/>
</dbReference>
<dbReference type="SUPFAM" id="SSF88659">
    <property type="entry name" value="Sigma3 and sigma4 domains of RNA polymerase sigma factors"/>
    <property type="match status" value="1"/>
</dbReference>
<dbReference type="PANTHER" id="PTHR43133:SF50">
    <property type="entry name" value="ECF RNA POLYMERASE SIGMA FACTOR SIGM"/>
    <property type="match status" value="1"/>
</dbReference>
<organism evidence="8 9">
    <name type="scientific">Micromonospora viridifaciens</name>
    <dbReference type="NCBI Taxonomy" id="1881"/>
    <lineage>
        <taxon>Bacteria</taxon>
        <taxon>Bacillati</taxon>
        <taxon>Actinomycetota</taxon>
        <taxon>Actinomycetes</taxon>
        <taxon>Micromonosporales</taxon>
        <taxon>Micromonosporaceae</taxon>
        <taxon>Micromonospora</taxon>
    </lineage>
</organism>
<keyword evidence="4" id="KW-0238">DNA-binding</keyword>
<keyword evidence="9" id="KW-1185">Reference proteome</keyword>
<dbReference type="OrthoDB" id="3692620at2"/>
<dbReference type="PANTHER" id="PTHR43133">
    <property type="entry name" value="RNA POLYMERASE ECF-TYPE SIGMA FACTO"/>
    <property type="match status" value="1"/>
</dbReference>
<dbReference type="InterPro" id="IPR036388">
    <property type="entry name" value="WH-like_DNA-bd_sf"/>
</dbReference>
<dbReference type="InterPro" id="IPR013249">
    <property type="entry name" value="RNA_pol_sigma70_r4_t2"/>
</dbReference>
<evidence type="ECO:0000313" key="9">
    <source>
        <dbReference type="Proteomes" id="UP000198242"/>
    </source>
</evidence>
<evidence type="ECO:0000256" key="2">
    <source>
        <dbReference type="ARBA" id="ARBA00023015"/>
    </source>
</evidence>
<evidence type="ECO:0000256" key="4">
    <source>
        <dbReference type="ARBA" id="ARBA00023125"/>
    </source>
</evidence>
<dbReference type="GO" id="GO:0003677">
    <property type="term" value="F:DNA binding"/>
    <property type="evidence" value="ECO:0007669"/>
    <property type="project" value="UniProtKB-KW"/>
</dbReference>
<dbReference type="InterPro" id="IPR013325">
    <property type="entry name" value="RNA_pol_sigma_r2"/>
</dbReference>
<sequence length="175" mass="19741">MRVDPTFETFVEGRSTALLRTAYLLTGDRGHAEDLLQTALLRTARHWSRARDAPEAYVRRVLVNLSRDRIRSLFRRPREAPMPPDPDSVVNAVDAGYEQVTERRVVIRALAKLPIRQRQVIVLRFFEDLSVEQTAEVLGCSTGTVKSYTSRALASLREVLAGHHQPTPLEVSHAS</sequence>
<dbReference type="GO" id="GO:0006352">
    <property type="term" value="P:DNA-templated transcription initiation"/>
    <property type="evidence" value="ECO:0007669"/>
    <property type="project" value="InterPro"/>
</dbReference>
<evidence type="ECO:0000256" key="5">
    <source>
        <dbReference type="ARBA" id="ARBA00023163"/>
    </source>
</evidence>
<dbReference type="RefSeq" id="WP_089004579.1">
    <property type="nucleotide sequence ID" value="NZ_LT607411.1"/>
</dbReference>
<dbReference type="SUPFAM" id="SSF88946">
    <property type="entry name" value="Sigma2 domain of RNA polymerase sigma factors"/>
    <property type="match status" value="1"/>
</dbReference>
<protein>
    <submittedName>
        <fullName evidence="8">RNA polymerase sigma-70 factor, sigma-E family</fullName>
    </submittedName>
</protein>
<dbReference type="InterPro" id="IPR014325">
    <property type="entry name" value="RNA_pol_sigma-E_actinobac"/>
</dbReference>
<dbReference type="InterPro" id="IPR007627">
    <property type="entry name" value="RNA_pol_sigma70_r2"/>
</dbReference>
<dbReference type="CDD" id="cd06171">
    <property type="entry name" value="Sigma70_r4"/>
    <property type="match status" value="1"/>
</dbReference>
<dbReference type="GO" id="GO:0016987">
    <property type="term" value="F:sigma factor activity"/>
    <property type="evidence" value="ECO:0007669"/>
    <property type="project" value="UniProtKB-KW"/>
</dbReference>
<dbReference type="NCBIfam" id="TIGR02983">
    <property type="entry name" value="SigE-fam_strep"/>
    <property type="match status" value="1"/>
</dbReference>
<evidence type="ECO:0000256" key="1">
    <source>
        <dbReference type="ARBA" id="ARBA00010641"/>
    </source>
</evidence>
<accession>A0A1C4U831</accession>
<dbReference type="Proteomes" id="UP000198242">
    <property type="component" value="Chromosome I"/>
</dbReference>
<dbReference type="Gene3D" id="1.10.1740.10">
    <property type="match status" value="1"/>
</dbReference>
<dbReference type="Pfam" id="PF08281">
    <property type="entry name" value="Sigma70_r4_2"/>
    <property type="match status" value="1"/>
</dbReference>
<evidence type="ECO:0000259" key="7">
    <source>
        <dbReference type="Pfam" id="PF08281"/>
    </source>
</evidence>
<dbReference type="InterPro" id="IPR013324">
    <property type="entry name" value="RNA_pol_sigma_r3/r4-like"/>
</dbReference>
<keyword evidence="5" id="KW-0804">Transcription</keyword>
<gene>
    <name evidence="8" type="ORF">GA0074695_0243</name>
</gene>
<evidence type="ECO:0000313" key="8">
    <source>
        <dbReference type="EMBL" id="SCE67802.1"/>
    </source>
</evidence>
<keyword evidence="2" id="KW-0805">Transcription regulation</keyword>
<reference evidence="9" key="1">
    <citation type="submission" date="2016-06" db="EMBL/GenBank/DDBJ databases">
        <authorList>
            <person name="Varghese N."/>
            <person name="Submissions Spin"/>
        </authorList>
    </citation>
    <scope>NUCLEOTIDE SEQUENCE [LARGE SCALE GENOMIC DNA]</scope>
    <source>
        <strain evidence="9">DSM 43909</strain>
    </source>
</reference>
<dbReference type="AlphaFoldDB" id="A0A1C4U831"/>
<feature type="domain" description="RNA polymerase sigma-70 region 2" evidence="6">
    <location>
        <begin position="17"/>
        <end position="72"/>
    </location>
</feature>
<keyword evidence="3" id="KW-0731">Sigma factor</keyword>
<dbReference type="Pfam" id="PF04542">
    <property type="entry name" value="Sigma70_r2"/>
    <property type="match status" value="1"/>
</dbReference>